<evidence type="ECO:0000313" key="1">
    <source>
        <dbReference type="EMBL" id="MBD0824369.1"/>
    </source>
</evidence>
<proteinExistence type="predicted"/>
<keyword evidence="2" id="KW-1185">Reference proteome</keyword>
<dbReference type="RefSeq" id="WP_188223672.1">
    <property type="nucleotide sequence ID" value="NZ_JACVXD010000005.1"/>
</dbReference>
<organism evidence="1 2">
    <name type="scientific">Aestuariibaculum marinum</name>
    <dbReference type="NCBI Taxonomy" id="2683592"/>
    <lineage>
        <taxon>Bacteria</taxon>
        <taxon>Pseudomonadati</taxon>
        <taxon>Bacteroidota</taxon>
        <taxon>Flavobacteriia</taxon>
        <taxon>Flavobacteriales</taxon>
        <taxon>Flavobacteriaceae</taxon>
    </lineage>
</organism>
<name>A0A8J6U650_9FLAO</name>
<dbReference type="InterPro" id="IPR021398">
    <property type="entry name" value="DUF3037"/>
</dbReference>
<dbReference type="Pfam" id="PF11236">
    <property type="entry name" value="DUF3037"/>
    <property type="match status" value="1"/>
</dbReference>
<protein>
    <submittedName>
        <fullName evidence="1">DUF3037 domain-containing protein</fullName>
    </submittedName>
</protein>
<gene>
    <name evidence="1" type="ORF">ICJ85_10100</name>
</gene>
<dbReference type="AlphaFoldDB" id="A0A8J6U650"/>
<comment type="caution">
    <text evidence="1">The sequence shown here is derived from an EMBL/GenBank/DDBJ whole genome shotgun (WGS) entry which is preliminary data.</text>
</comment>
<accession>A0A8J6U650</accession>
<dbReference type="EMBL" id="JACVXD010000005">
    <property type="protein sequence ID" value="MBD0824369.1"/>
    <property type="molecule type" value="Genomic_DNA"/>
</dbReference>
<evidence type="ECO:0000313" key="2">
    <source>
        <dbReference type="Proteomes" id="UP000621516"/>
    </source>
</evidence>
<reference evidence="1 2" key="1">
    <citation type="journal article" date="2018" name="J. Microbiol.">
        <title>Aestuariibaculum marinum sp. nov., a marine bacterium isolated from seawater in South Korea.</title>
        <authorList>
            <person name="Choi J."/>
            <person name="Lee D."/>
            <person name="Jang J.H."/>
            <person name="Cha S."/>
            <person name="Seo T."/>
        </authorList>
    </citation>
    <scope>NUCLEOTIDE SEQUENCE [LARGE SCALE GENOMIC DNA]</scope>
    <source>
        <strain evidence="1 2">IP7</strain>
    </source>
</reference>
<dbReference type="Proteomes" id="UP000621516">
    <property type="component" value="Unassembled WGS sequence"/>
</dbReference>
<sequence length="127" mass="14610">MQDRIKFEYAIIRLVPKVERGEFFNIGAIVYAKQKKFLGVKYHIDNSKLEAFCKDVDVDLINKYLEAWKLVCEGKSAGGRIGALELPDRFHWLTASRSTIIQSSEVHSGLCKDPEQTLEEIFEKFVL</sequence>